<proteinExistence type="predicted"/>
<evidence type="ECO:0000313" key="2">
    <source>
        <dbReference type="EMBL" id="RIJ45498.1"/>
    </source>
</evidence>
<accession>A0A399SQ67</accession>
<dbReference type="AlphaFoldDB" id="A0A399SQ67"/>
<dbReference type="RefSeq" id="WP_119440307.1">
    <property type="nucleotide sequence ID" value="NZ_QWGR01000024.1"/>
</dbReference>
<keyword evidence="1" id="KW-0472">Membrane</keyword>
<keyword evidence="1" id="KW-0812">Transmembrane</keyword>
<evidence type="ECO:0000256" key="1">
    <source>
        <dbReference type="SAM" id="Phobius"/>
    </source>
</evidence>
<name>A0A399SQ67_9BACT</name>
<protein>
    <submittedName>
        <fullName evidence="2">Uncharacterized protein</fullName>
    </submittedName>
</protein>
<feature type="transmembrane region" description="Helical" evidence="1">
    <location>
        <begin position="129"/>
        <end position="151"/>
    </location>
</feature>
<sequence>MTLSIEDYSPLGYWENENRIMILKDTEALFIDWINPKAYARGKWEMKNNRLFLFYNYVKKNSTKVFSFEYDYALDYEIIELSKFKMALSPDSQDKESKVELFHKNLHETNNLEKEIQLRKQGDEKISKWILKFISACVVLIPYALIVSIFFKEYSEMATYLGVALAISLSIFAPVDKWVEDVIDKFK</sequence>
<organism evidence="2 3">
    <name type="scientific">Maribellus luteus</name>
    <dbReference type="NCBI Taxonomy" id="2305463"/>
    <lineage>
        <taxon>Bacteria</taxon>
        <taxon>Pseudomonadati</taxon>
        <taxon>Bacteroidota</taxon>
        <taxon>Bacteroidia</taxon>
        <taxon>Marinilabiliales</taxon>
        <taxon>Prolixibacteraceae</taxon>
        <taxon>Maribellus</taxon>
    </lineage>
</organism>
<gene>
    <name evidence="2" type="ORF">D1614_22780</name>
</gene>
<evidence type="ECO:0000313" key="3">
    <source>
        <dbReference type="Proteomes" id="UP000265926"/>
    </source>
</evidence>
<feature type="transmembrane region" description="Helical" evidence="1">
    <location>
        <begin position="157"/>
        <end position="175"/>
    </location>
</feature>
<keyword evidence="3" id="KW-1185">Reference proteome</keyword>
<reference evidence="2 3" key="1">
    <citation type="submission" date="2018-08" db="EMBL/GenBank/DDBJ databases">
        <title>Pallidiluteibacterium maritimus gen. nov., sp. nov., isolated from coastal sediment.</title>
        <authorList>
            <person name="Zhou L.Y."/>
        </authorList>
    </citation>
    <scope>NUCLEOTIDE SEQUENCE [LARGE SCALE GENOMIC DNA]</scope>
    <source>
        <strain evidence="2 3">XSD2</strain>
    </source>
</reference>
<dbReference type="Proteomes" id="UP000265926">
    <property type="component" value="Unassembled WGS sequence"/>
</dbReference>
<dbReference type="EMBL" id="QWGR01000024">
    <property type="protein sequence ID" value="RIJ45498.1"/>
    <property type="molecule type" value="Genomic_DNA"/>
</dbReference>
<keyword evidence="1" id="KW-1133">Transmembrane helix</keyword>
<comment type="caution">
    <text evidence="2">The sequence shown here is derived from an EMBL/GenBank/DDBJ whole genome shotgun (WGS) entry which is preliminary data.</text>
</comment>